<name>A0A164H1Y8_9CRUS</name>
<dbReference type="EMBL" id="LRGB01013153">
    <property type="protein sequence ID" value="KZR99615.1"/>
    <property type="molecule type" value="Genomic_DNA"/>
</dbReference>
<keyword evidence="2" id="KW-1185">Reference proteome</keyword>
<reference evidence="1 2" key="1">
    <citation type="submission" date="2016-03" db="EMBL/GenBank/DDBJ databases">
        <title>EvidentialGene: Evidence-directed Construction of Genes on Genomes.</title>
        <authorList>
            <person name="Gilbert D.G."/>
            <person name="Choi J.-H."/>
            <person name="Mockaitis K."/>
            <person name="Colbourne J."/>
            <person name="Pfrender M."/>
        </authorList>
    </citation>
    <scope>NUCLEOTIDE SEQUENCE [LARGE SCALE GENOMIC DNA]</scope>
    <source>
        <strain evidence="1 2">Xinb3</strain>
        <tissue evidence="1">Complete organism</tissue>
    </source>
</reference>
<dbReference type="PANTHER" id="PTHR35617:SF3">
    <property type="entry name" value="CORE-BINDING (CB) DOMAIN-CONTAINING PROTEIN"/>
    <property type="match status" value="1"/>
</dbReference>
<evidence type="ECO:0000313" key="2">
    <source>
        <dbReference type="Proteomes" id="UP000076858"/>
    </source>
</evidence>
<sequence length="102" mass="11186">MLLALTSLSRISEITAVDFRSIILSGQVVKFYLNRLRKSQRKGALQVFSLNSLNPPSLICPVLGLGHYLNVTKNLRATPPSSFILSLKSPHPPVGTSSIGRW</sequence>
<feature type="non-terminal residue" evidence="1">
    <location>
        <position position="102"/>
    </location>
</feature>
<dbReference type="Proteomes" id="UP000076858">
    <property type="component" value="Unassembled WGS sequence"/>
</dbReference>
<proteinExistence type="predicted"/>
<accession>A0A164H1Y8</accession>
<organism evidence="1 2">
    <name type="scientific">Daphnia magna</name>
    <dbReference type="NCBI Taxonomy" id="35525"/>
    <lineage>
        <taxon>Eukaryota</taxon>
        <taxon>Metazoa</taxon>
        <taxon>Ecdysozoa</taxon>
        <taxon>Arthropoda</taxon>
        <taxon>Crustacea</taxon>
        <taxon>Branchiopoda</taxon>
        <taxon>Diplostraca</taxon>
        <taxon>Cladocera</taxon>
        <taxon>Anomopoda</taxon>
        <taxon>Daphniidae</taxon>
        <taxon>Daphnia</taxon>
    </lineage>
</organism>
<dbReference type="AlphaFoldDB" id="A0A164H1Y8"/>
<dbReference type="PANTHER" id="PTHR35617">
    <property type="entry name" value="PHAGE_INTEGRASE DOMAIN-CONTAINING PROTEIN"/>
    <property type="match status" value="1"/>
</dbReference>
<protein>
    <recommendedName>
        <fullName evidence="3">Tyr recombinase domain-containing protein</fullName>
    </recommendedName>
</protein>
<comment type="caution">
    <text evidence="1">The sequence shown here is derived from an EMBL/GenBank/DDBJ whole genome shotgun (WGS) entry which is preliminary data.</text>
</comment>
<evidence type="ECO:0000313" key="1">
    <source>
        <dbReference type="EMBL" id="KZR99615.1"/>
    </source>
</evidence>
<evidence type="ECO:0008006" key="3">
    <source>
        <dbReference type="Google" id="ProtNLM"/>
    </source>
</evidence>
<gene>
    <name evidence="1" type="ORF">APZ42_004448</name>
</gene>